<feature type="signal peptide" evidence="1">
    <location>
        <begin position="1"/>
        <end position="20"/>
    </location>
</feature>
<gene>
    <name evidence="3" type="ORF">MENT_LOCUS6726</name>
</gene>
<dbReference type="PROSITE" id="PS50181">
    <property type="entry name" value="FBOX"/>
    <property type="match status" value="1"/>
</dbReference>
<evidence type="ECO:0000313" key="4">
    <source>
        <dbReference type="Proteomes" id="UP000580250"/>
    </source>
</evidence>
<sequence>MELLILLLKMFLSLPPEVQFDVLKCLNFEQLFSVKQINFYFRNLIEKYEGSLARMEFLELSLISAKYVNNEEMESYEFIKLEPEVSDFVLDDHLMEKWKTAVDKFIPLFLQSGVEGFFEDKHLDVVEDFAVQLIKPDNKKHSYILKLPNYPKSFEMVIIQFWLKQLSNCAFEKAGFKNIFNPAMIDLLFDNDGKTSLQFHIQAAVIGTNNDKFENCLKFCLNHCAVYKTLMLFFMQNDDVDILEQYTDVLFNIIINEGNKFPRVTFGIFKLTRLYDHVVEYITSSKDFSKMVPIVDLIYDSSEIKLPERAENVEEKGDSTKYQIFNIYDPKVKFQFYQEGDWMGTVSIVNMDNCLEYERAMEYWENMI</sequence>
<evidence type="ECO:0000313" key="3">
    <source>
        <dbReference type="EMBL" id="CAD2141042.1"/>
    </source>
</evidence>
<dbReference type="Proteomes" id="UP000580250">
    <property type="component" value="Unassembled WGS sequence"/>
</dbReference>
<accession>A0A6V7U1X6</accession>
<organism evidence="3 4">
    <name type="scientific">Meloidogyne enterolobii</name>
    <name type="common">Root-knot nematode worm</name>
    <name type="synonym">Meloidogyne mayaguensis</name>
    <dbReference type="NCBI Taxonomy" id="390850"/>
    <lineage>
        <taxon>Eukaryota</taxon>
        <taxon>Metazoa</taxon>
        <taxon>Ecdysozoa</taxon>
        <taxon>Nematoda</taxon>
        <taxon>Chromadorea</taxon>
        <taxon>Rhabditida</taxon>
        <taxon>Tylenchina</taxon>
        <taxon>Tylenchomorpha</taxon>
        <taxon>Tylenchoidea</taxon>
        <taxon>Meloidogynidae</taxon>
        <taxon>Meloidogyninae</taxon>
        <taxon>Meloidogyne</taxon>
    </lineage>
</organism>
<reference evidence="3 4" key="1">
    <citation type="submission" date="2020-08" db="EMBL/GenBank/DDBJ databases">
        <authorList>
            <person name="Koutsovoulos G."/>
            <person name="Danchin GJ E."/>
        </authorList>
    </citation>
    <scope>NUCLEOTIDE SEQUENCE [LARGE SCALE GENOMIC DNA]</scope>
</reference>
<name>A0A6V7U1X6_MELEN</name>
<evidence type="ECO:0000259" key="2">
    <source>
        <dbReference type="PROSITE" id="PS50181"/>
    </source>
</evidence>
<evidence type="ECO:0000256" key="1">
    <source>
        <dbReference type="SAM" id="SignalP"/>
    </source>
</evidence>
<dbReference type="InterPro" id="IPR001810">
    <property type="entry name" value="F-box_dom"/>
</dbReference>
<dbReference type="EMBL" id="CAJEWN010000026">
    <property type="protein sequence ID" value="CAD2141042.1"/>
    <property type="molecule type" value="Genomic_DNA"/>
</dbReference>
<protein>
    <recommendedName>
        <fullName evidence="2">F-box domain-containing protein</fullName>
    </recommendedName>
</protein>
<dbReference type="AlphaFoldDB" id="A0A6V7U1X6"/>
<proteinExistence type="predicted"/>
<feature type="chain" id="PRO_5028391408" description="F-box domain-containing protein" evidence="1">
    <location>
        <begin position="21"/>
        <end position="368"/>
    </location>
</feature>
<keyword evidence="1" id="KW-0732">Signal</keyword>
<feature type="domain" description="F-box" evidence="2">
    <location>
        <begin position="8"/>
        <end position="55"/>
    </location>
</feature>
<comment type="caution">
    <text evidence="3">The sequence shown here is derived from an EMBL/GenBank/DDBJ whole genome shotgun (WGS) entry which is preliminary data.</text>
</comment>
<dbReference type="OrthoDB" id="5281164at2759"/>